<name>A0AAJ0C584_9PEZI</name>
<proteinExistence type="predicted"/>
<gene>
    <name evidence="3" type="ORF">QBC33DRAFT_367300</name>
</gene>
<dbReference type="AlphaFoldDB" id="A0AAJ0C584"/>
<feature type="domain" description="Peptidase S9 prolyl oligopeptidase catalytic" evidence="2">
    <location>
        <begin position="285"/>
        <end position="412"/>
    </location>
</feature>
<dbReference type="Gene3D" id="3.40.50.1820">
    <property type="entry name" value="alpha/beta hydrolase"/>
    <property type="match status" value="1"/>
</dbReference>
<dbReference type="InterPro" id="IPR050261">
    <property type="entry name" value="FrsA_esterase"/>
</dbReference>
<comment type="caution">
    <text evidence="3">The sequence shown here is derived from an EMBL/GenBank/DDBJ whole genome shotgun (WGS) entry which is preliminary data.</text>
</comment>
<evidence type="ECO:0000256" key="1">
    <source>
        <dbReference type="SAM" id="MobiDB-lite"/>
    </source>
</evidence>
<dbReference type="Proteomes" id="UP001244011">
    <property type="component" value="Unassembled WGS sequence"/>
</dbReference>
<evidence type="ECO:0000259" key="2">
    <source>
        <dbReference type="Pfam" id="PF00326"/>
    </source>
</evidence>
<accession>A0AAJ0C584</accession>
<keyword evidence="4" id="KW-1185">Reference proteome</keyword>
<organism evidence="3 4">
    <name type="scientific">Phialemonium atrogriseum</name>
    <dbReference type="NCBI Taxonomy" id="1093897"/>
    <lineage>
        <taxon>Eukaryota</taxon>
        <taxon>Fungi</taxon>
        <taxon>Dikarya</taxon>
        <taxon>Ascomycota</taxon>
        <taxon>Pezizomycotina</taxon>
        <taxon>Sordariomycetes</taxon>
        <taxon>Sordariomycetidae</taxon>
        <taxon>Cephalothecales</taxon>
        <taxon>Cephalothecaceae</taxon>
        <taxon>Phialemonium</taxon>
    </lineage>
</organism>
<reference evidence="3" key="1">
    <citation type="submission" date="2023-06" db="EMBL/GenBank/DDBJ databases">
        <title>Genome-scale phylogeny and comparative genomics of the fungal order Sordariales.</title>
        <authorList>
            <consortium name="Lawrence Berkeley National Laboratory"/>
            <person name="Hensen N."/>
            <person name="Bonometti L."/>
            <person name="Westerberg I."/>
            <person name="Brannstrom I.O."/>
            <person name="Guillou S."/>
            <person name="Cros-Aarteil S."/>
            <person name="Calhoun S."/>
            <person name="Haridas S."/>
            <person name="Kuo A."/>
            <person name="Mondo S."/>
            <person name="Pangilinan J."/>
            <person name="Riley R."/>
            <person name="Labutti K."/>
            <person name="Andreopoulos B."/>
            <person name="Lipzen A."/>
            <person name="Chen C."/>
            <person name="Yanf M."/>
            <person name="Daum C."/>
            <person name="Ng V."/>
            <person name="Clum A."/>
            <person name="Steindorff A."/>
            <person name="Ohm R."/>
            <person name="Martin F."/>
            <person name="Silar P."/>
            <person name="Natvig D."/>
            <person name="Lalanne C."/>
            <person name="Gautier V."/>
            <person name="Ament-Velasquez S.L."/>
            <person name="Kruys A."/>
            <person name="Hutchinson M.I."/>
            <person name="Powell A.J."/>
            <person name="Barry K."/>
            <person name="Miller A.N."/>
            <person name="Grigoriev I.V."/>
            <person name="Debuchy R."/>
            <person name="Gladieux P."/>
            <person name="Thoren M.H."/>
            <person name="Johannesson H."/>
        </authorList>
    </citation>
    <scope>NUCLEOTIDE SEQUENCE</scope>
    <source>
        <strain evidence="3">8032-3</strain>
    </source>
</reference>
<dbReference type="PANTHER" id="PTHR22946:SF12">
    <property type="entry name" value="CONIDIAL PIGMENT BIOSYNTHESIS PROTEIN AYG1 (AFU_ORTHOLOGUE AFUA_2G17550)"/>
    <property type="match status" value="1"/>
</dbReference>
<dbReference type="SUPFAM" id="SSF53474">
    <property type="entry name" value="alpha/beta-Hydrolases"/>
    <property type="match status" value="1"/>
</dbReference>
<dbReference type="GeneID" id="85307150"/>
<feature type="region of interest" description="Disordered" evidence="1">
    <location>
        <begin position="1"/>
        <end position="33"/>
    </location>
</feature>
<dbReference type="PANTHER" id="PTHR22946">
    <property type="entry name" value="DIENELACTONE HYDROLASE DOMAIN-CONTAINING PROTEIN-RELATED"/>
    <property type="match status" value="1"/>
</dbReference>
<dbReference type="InterPro" id="IPR029058">
    <property type="entry name" value="AB_hydrolase_fold"/>
</dbReference>
<dbReference type="FunFam" id="3.40.50.1820:FF:000145">
    <property type="entry name" value="Pigment biosynthesis protein"/>
    <property type="match status" value="1"/>
</dbReference>
<dbReference type="RefSeq" id="XP_060285165.1">
    <property type="nucleotide sequence ID" value="XM_060423963.1"/>
</dbReference>
<evidence type="ECO:0000313" key="4">
    <source>
        <dbReference type="Proteomes" id="UP001244011"/>
    </source>
</evidence>
<protein>
    <submittedName>
        <fullName evidence="3">Esterase FrsA</fullName>
    </submittedName>
</protein>
<dbReference type="Pfam" id="PF00326">
    <property type="entry name" value="Peptidase_S9"/>
    <property type="match status" value="1"/>
</dbReference>
<dbReference type="EMBL" id="MU839004">
    <property type="protein sequence ID" value="KAK1768952.1"/>
    <property type="molecule type" value="Genomic_DNA"/>
</dbReference>
<dbReference type="InterPro" id="IPR001375">
    <property type="entry name" value="Peptidase_S9_cat"/>
</dbReference>
<sequence>MSPHAVDESGEGQKTASNMPPHAVDEKPPTAGRNWIMGTEAFQRRMPHHDGIKALWETKWKFPCTLGVYPFHDGKYEDFEPIFNYLIENNINDGTSTSYTDAFLPAASSLASRGDAALADGRPRDASALYLRACAVYRIARFPYVADLPQGNGGGGVTCEAKWAAWTAQKEVYMRAAATWEAPVEEVLVPYGAGREGRGIPVYVRVPPAVDAAGPEGSEKEKKKCPVVVLMTGLDGYRPDNTVRCDEFLARGWGSVVVEIPGTADCPADPADPAAPEGMWDSLLEWMGGDGRFDMARVMVWGLSSGGYYAVRIAHTHADRIVGSIAQGAGCHYFFDREWLETVDGHEYPFQLTPAMALKHGYASVEEYKKGAQKKFSLLENGIIQKPSTRLLLINGTLDGLMPIEDSMMLFEYGTPKEARFFSGALHMGYPMANGSVYPWMESVMASVRPA</sequence>
<evidence type="ECO:0000313" key="3">
    <source>
        <dbReference type="EMBL" id="KAK1768952.1"/>
    </source>
</evidence>